<evidence type="ECO:0000313" key="3">
    <source>
        <dbReference type="Proteomes" id="UP000006443"/>
    </source>
</evidence>
<evidence type="ECO:0000313" key="2">
    <source>
        <dbReference type="EMBL" id="EEG78481.1"/>
    </source>
</evidence>
<proteinExistence type="predicted"/>
<sequence>MNVYSYVDRVNKRKELEKKLQGEYLKTYRAVFKYLVFRTLNHWLLEEIAQDILDLFLESQSRGEKVQSVIGGDYKKFCDEIISESALKMKPNFLVYFSLGQYMLILSFFVTGLGILELYRYYVGERPTPVFDVTLISAIIVVGTLLGAILISLIIGKSGYSAFKMLLTPLALLLPLLLIGLLHLLTIDMSTVLFRINIILAIAFSWGTYIIAGNKEKKLLQTTTK</sequence>
<reference evidence="2 3" key="1">
    <citation type="submission" date="2009-02" db="EMBL/GenBank/DDBJ databases">
        <title>Sequencing of the draft genome and assembly of Dethiobacter alkaliphilus AHT 1.</title>
        <authorList>
            <consortium name="US DOE Joint Genome Institute (JGI-PGF)"/>
            <person name="Lucas S."/>
            <person name="Copeland A."/>
            <person name="Lapidus A."/>
            <person name="Glavina del Rio T."/>
            <person name="Dalin E."/>
            <person name="Tice H."/>
            <person name="Bruce D."/>
            <person name="Goodwin L."/>
            <person name="Pitluck S."/>
            <person name="Larimer F."/>
            <person name="Land M.L."/>
            <person name="Hauser L."/>
            <person name="Muyzer G."/>
        </authorList>
    </citation>
    <scope>NUCLEOTIDE SEQUENCE [LARGE SCALE GENOMIC DNA]</scope>
    <source>
        <strain evidence="2 3">AHT 1</strain>
    </source>
</reference>
<dbReference type="SUPFAM" id="SSF158560">
    <property type="entry name" value="BH3980-like"/>
    <property type="match status" value="1"/>
</dbReference>
<dbReference type="RefSeq" id="WP_008515252.1">
    <property type="nucleotide sequence ID" value="NZ_ACJM01000003.1"/>
</dbReference>
<comment type="caution">
    <text evidence="2">The sequence shown here is derived from an EMBL/GenBank/DDBJ whole genome shotgun (WGS) entry which is preliminary data.</text>
</comment>
<dbReference type="AlphaFoldDB" id="C0GEI7"/>
<keyword evidence="1" id="KW-0812">Transmembrane</keyword>
<dbReference type="Gene3D" id="1.10.1900.10">
    <property type="entry name" value="c-terminal domain of poly(a) binding protein"/>
    <property type="match status" value="1"/>
</dbReference>
<keyword evidence="1" id="KW-0472">Membrane</keyword>
<dbReference type="InterPro" id="IPR008316">
    <property type="entry name" value="UCP029876"/>
</dbReference>
<protein>
    <submittedName>
        <fullName evidence="2">Uncharacterized protein</fullName>
    </submittedName>
</protein>
<dbReference type="Pfam" id="PF06304">
    <property type="entry name" value="DUF1048"/>
    <property type="match status" value="1"/>
</dbReference>
<dbReference type="Proteomes" id="UP000006443">
    <property type="component" value="Unassembled WGS sequence"/>
</dbReference>
<keyword evidence="1" id="KW-1133">Transmembrane helix</keyword>
<dbReference type="STRING" id="555088.DealDRAFT_0896"/>
<accession>C0GEI7</accession>
<name>C0GEI7_DETAL</name>
<dbReference type="eggNOG" id="COG4817">
    <property type="taxonomic scope" value="Bacteria"/>
</dbReference>
<organism evidence="2 3">
    <name type="scientific">Dethiobacter alkaliphilus AHT 1</name>
    <dbReference type="NCBI Taxonomy" id="555088"/>
    <lineage>
        <taxon>Bacteria</taxon>
        <taxon>Bacillati</taxon>
        <taxon>Bacillota</taxon>
        <taxon>Dethiobacteria</taxon>
        <taxon>Dethiobacterales</taxon>
        <taxon>Dethiobacteraceae</taxon>
        <taxon>Dethiobacter</taxon>
    </lineage>
</organism>
<feature type="transmembrane region" description="Helical" evidence="1">
    <location>
        <begin position="135"/>
        <end position="155"/>
    </location>
</feature>
<feature type="transmembrane region" description="Helical" evidence="1">
    <location>
        <begin position="167"/>
        <end position="186"/>
    </location>
</feature>
<feature type="transmembrane region" description="Helical" evidence="1">
    <location>
        <begin position="93"/>
        <end position="115"/>
    </location>
</feature>
<dbReference type="EMBL" id="ACJM01000003">
    <property type="protein sequence ID" value="EEG78481.1"/>
    <property type="molecule type" value="Genomic_DNA"/>
</dbReference>
<feature type="transmembrane region" description="Helical" evidence="1">
    <location>
        <begin position="192"/>
        <end position="212"/>
    </location>
</feature>
<gene>
    <name evidence="2" type="ORF">DealDRAFT_0896</name>
</gene>
<keyword evidence="3" id="KW-1185">Reference proteome</keyword>
<evidence type="ECO:0000256" key="1">
    <source>
        <dbReference type="SAM" id="Phobius"/>
    </source>
</evidence>